<feature type="non-terminal residue" evidence="16">
    <location>
        <position position="1"/>
    </location>
</feature>
<keyword evidence="4" id="KW-0963">Cytoplasm</keyword>
<evidence type="ECO:0000256" key="1">
    <source>
        <dbReference type="ARBA" id="ARBA00001946"/>
    </source>
</evidence>
<dbReference type="InterPro" id="IPR000719">
    <property type="entry name" value="Prot_kinase_dom"/>
</dbReference>
<keyword evidence="8" id="KW-0547">Nucleotide-binding</keyword>
<comment type="cofactor">
    <cofactor evidence="1">
        <name>Mg(2+)</name>
        <dbReference type="ChEBI" id="CHEBI:18420"/>
    </cofactor>
</comment>
<feature type="compositionally biased region" description="Polar residues" evidence="14">
    <location>
        <begin position="584"/>
        <end position="601"/>
    </location>
</feature>
<name>A0AAD9B406_DISEL</name>
<evidence type="ECO:0000256" key="10">
    <source>
        <dbReference type="ARBA" id="ARBA00022840"/>
    </source>
</evidence>
<feature type="region of interest" description="Disordered" evidence="14">
    <location>
        <begin position="1153"/>
        <end position="1209"/>
    </location>
</feature>
<dbReference type="SMART" id="SM00220">
    <property type="entry name" value="S_TKc"/>
    <property type="match status" value="1"/>
</dbReference>
<evidence type="ECO:0000256" key="9">
    <source>
        <dbReference type="ARBA" id="ARBA00022777"/>
    </source>
</evidence>
<dbReference type="Proteomes" id="UP001228049">
    <property type="component" value="Unassembled WGS sequence"/>
</dbReference>
<comment type="caution">
    <text evidence="16">The sequence shown here is derived from an EMBL/GenBank/DDBJ whole genome shotgun (WGS) entry which is preliminary data.</text>
</comment>
<feature type="compositionally biased region" description="Pro residues" evidence="14">
    <location>
        <begin position="817"/>
        <end position="829"/>
    </location>
</feature>
<dbReference type="FunFam" id="1.10.510.10:FF:000006">
    <property type="entry name" value="Serine/threonine-protein kinase WNK1 isoform 2"/>
    <property type="match status" value="1"/>
</dbReference>
<evidence type="ECO:0000256" key="14">
    <source>
        <dbReference type="SAM" id="MobiDB-lite"/>
    </source>
</evidence>
<feature type="region of interest" description="Disordered" evidence="14">
    <location>
        <begin position="654"/>
        <end position="676"/>
    </location>
</feature>
<dbReference type="Gene3D" id="3.10.20.90">
    <property type="entry name" value="Phosphatidylinositol 3-kinase Catalytic Subunit, Chain A, domain 1"/>
    <property type="match status" value="2"/>
</dbReference>
<dbReference type="InterPro" id="IPR056865">
    <property type="entry name" value="CCTL2_WNK"/>
</dbReference>
<sequence length="1400" mass="156973">MLPGDATKTPEEEEDAKEDEDEDEEEEEGSPLPPPVTMTTLNDDPANQSEAAANFSANQVSSDSAEETPSSFPRRQKEEEETQASFPRRQKDEEETQASFPRRQKEEEETQASFPRRQKEEEETQASFPRRQKEEEETQASFPRRQKDEEETQALFPRRQKEEEETQASFPQRQKEEEETQASFPRRQKDEEETQASFPRRQKDEEETQAVAVSPDGRFLKFNIEIGRGSFKSVYKGLDTENNVEVAWCELQRLRFSEEVEMLKVLQHPNIVRFYDSWKSSLRGHKCIILVTELMTSGTLKTYLTRFRQMKLKLLQRWSLQILKGLHFLHSRSPPVLHRDLKCDNVFITGPNAAVKIGDLGLATLKRASFAKSVIGTPEFMAPEMYEEKYDEAVDVYAFGMCILEMATSEYPYSECHNAAQIYRKVTNGTKPDSFFKVKVPELKEIIEGCIKTDSSERFTVQALLQQRFFQEQQGVSLVLAQEDDGAALKLWLRMDHNKKLHGKYKDNNAIEFLFEIYKDVPEEVAQEMVVLGFLCEADYKVVATAIRDRVTAIKRQREKRRLLAESDSAPKPSEPANQRAAAATSSSDAGKAANQTSWSAEDSGKSRTEHPPATADSEMETSSGVPERVEATPPPLTNPAPLYYVPAPAAVAQETPRPQAPPPVTRTPSKAPPLPVLRYPKSIAVSHNAERHTVSGFSSPIDSSASDVTSGLSDCNDGQSEKGNQEVVTAKKQFRRRAKARLRITGVSDLGDRVVECQLKTHNSKMVTFKFDLDGDSPEDIASVMLHRDFLLPSERDGFILRMYDIIQRAESMMQPGPPAQPNRPPPDLSRTLSSKPLPGNKTLDHVYTNMANAYNAIPLPHLGQSDHLSQFHYPTYTPLIKHLKPTVRTVKVWPEGADSMLQDKFQHTAWSVFATQATLDSHTDIDHYASSVLDYISTTINSVTTLKQITTYPNQKPWMNKEFRQLLKARNIAFRSGDERAYSLSRAHLKKGIRKAKHCYKLRIEEHFNNSDPRRMWQGIQAITDYKPTTPSLPSNDVSFLNELNHFYARFDRDNQETATKAVPPADHQPLTLSPSDVFTTLTSFAPPSAQPPSQYILPSPPYSPTLLPSSAPHPPPSHCPHPDQPIFSFANVLSLDMSVAHSLLPPQTLPPPFPSPLSPPMSPTLGPKPRPQSLAPLPAPPPSHISSRPPTPQTGSAPVSQQGALSTWTPVTQQGASPTWTPITQQVSLTVGRFQVSPSKDVPAVRHPEPHPPSQATPTAHSPPPSMVSQSESSTAKTSQSESSKVKLSRGQEEEDGRGGGRRLSQSWSRSMALISSDESGSENEEMWAELQELRERQYAEVQELQANQKREIEQLYLRMGNVPPPGIVSPAAMLTHRQRRLSARRNSLRAELLPPA</sequence>
<evidence type="ECO:0000313" key="17">
    <source>
        <dbReference type="Proteomes" id="UP001228049"/>
    </source>
</evidence>
<dbReference type="EC" id="2.7.11.1" evidence="3"/>
<feature type="compositionally biased region" description="Polar residues" evidence="14">
    <location>
        <begin position="37"/>
        <end position="73"/>
    </location>
</feature>
<comment type="catalytic activity">
    <reaction evidence="11">
        <text>L-threonyl-[protein] + ATP = O-phospho-L-threonyl-[protein] + ADP + H(+)</text>
        <dbReference type="Rhea" id="RHEA:46608"/>
        <dbReference type="Rhea" id="RHEA-COMP:11060"/>
        <dbReference type="Rhea" id="RHEA-COMP:11605"/>
        <dbReference type="ChEBI" id="CHEBI:15378"/>
        <dbReference type="ChEBI" id="CHEBI:30013"/>
        <dbReference type="ChEBI" id="CHEBI:30616"/>
        <dbReference type="ChEBI" id="CHEBI:61977"/>
        <dbReference type="ChEBI" id="CHEBI:456216"/>
        <dbReference type="EC" id="2.7.11.1"/>
    </reaction>
</comment>
<feature type="compositionally biased region" description="Pro residues" evidence="14">
    <location>
        <begin position="659"/>
        <end position="676"/>
    </location>
</feature>
<feature type="compositionally biased region" description="Pro residues" evidence="14">
    <location>
        <begin position="1114"/>
        <end position="1126"/>
    </location>
</feature>
<evidence type="ECO:0000256" key="8">
    <source>
        <dbReference type="ARBA" id="ARBA00022741"/>
    </source>
</evidence>
<dbReference type="Gene3D" id="3.30.200.20">
    <property type="entry name" value="Phosphorylase Kinase, domain 1"/>
    <property type="match status" value="1"/>
</dbReference>
<feature type="compositionally biased region" description="Low complexity" evidence="14">
    <location>
        <begin position="1272"/>
        <end position="1286"/>
    </location>
</feature>
<dbReference type="SUPFAM" id="SSF56112">
    <property type="entry name" value="Protein kinase-like (PK-like)"/>
    <property type="match status" value="1"/>
</dbReference>
<feature type="region of interest" description="Disordered" evidence="14">
    <location>
        <begin position="1243"/>
        <end position="1330"/>
    </location>
</feature>
<dbReference type="PROSITE" id="PS00108">
    <property type="entry name" value="PROTEIN_KINASE_ST"/>
    <property type="match status" value="1"/>
</dbReference>
<evidence type="ECO:0000256" key="5">
    <source>
        <dbReference type="ARBA" id="ARBA00022527"/>
    </source>
</evidence>
<dbReference type="EMBL" id="JASDAP010000106">
    <property type="protein sequence ID" value="KAK1875608.1"/>
    <property type="molecule type" value="Genomic_DNA"/>
</dbReference>
<comment type="subcellular location">
    <subcellularLocation>
        <location evidence="2">Cytoplasm</location>
    </subcellularLocation>
</comment>
<evidence type="ECO:0000256" key="11">
    <source>
        <dbReference type="ARBA" id="ARBA00047899"/>
    </source>
</evidence>
<protein>
    <recommendedName>
        <fullName evidence="3">non-specific serine/threonine protein kinase</fullName>
        <ecNumber evidence="3">2.7.11.1</ecNumber>
    </recommendedName>
</protein>
<feature type="compositionally biased region" description="Low complexity" evidence="14">
    <location>
        <begin position="1088"/>
        <end position="1097"/>
    </location>
</feature>
<dbReference type="GO" id="GO:0005737">
    <property type="term" value="C:cytoplasm"/>
    <property type="evidence" value="ECO:0007669"/>
    <property type="project" value="UniProtKB-SubCell"/>
</dbReference>
<evidence type="ECO:0000256" key="4">
    <source>
        <dbReference type="ARBA" id="ARBA00022490"/>
    </source>
</evidence>
<feature type="coiled-coil region" evidence="13">
    <location>
        <begin position="1331"/>
        <end position="1362"/>
    </location>
</feature>
<feature type="region of interest" description="Disordered" evidence="14">
    <location>
        <begin position="1"/>
        <end position="212"/>
    </location>
</feature>
<feature type="region of interest" description="Disordered" evidence="14">
    <location>
        <begin position="692"/>
        <end position="727"/>
    </location>
</feature>
<evidence type="ECO:0000256" key="13">
    <source>
        <dbReference type="SAM" id="Coils"/>
    </source>
</evidence>
<keyword evidence="17" id="KW-1185">Reference proteome</keyword>
<dbReference type="CDD" id="cd22265">
    <property type="entry name" value="UDM1_RNF168"/>
    <property type="match status" value="2"/>
</dbReference>
<accession>A0AAD9B406</accession>
<keyword evidence="7" id="KW-0808">Transferase</keyword>
<evidence type="ECO:0000256" key="2">
    <source>
        <dbReference type="ARBA" id="ARBA00004496"/>
    </source>
</evidence>
<feature type="region of interest" description="Disordered" evidence="14">
    <location>
        <begin position="562"/>
        <end position="642"/>
    </location>
</feature>
<feature type="region of interest" description="Disordered" evidence="14">
    <location>
        <begin position="1085"/>
        <end position="1126"/>
    </location>
</feature>
<keyword evidence="13" id="KW-0175">Coiled coil</keyword>
<keyword evidence="6" id="KW-0597">Phosphoprotein</keyword>
<dbReference type="Gene3D" id="1.10.510.10">
    <property type="entry name" value="Transferase(Phosphotransferase) domain 1"/>
    <property type="match status" value="1"/>
</dbReference>
<reference evidence="16" key="1">
    <citation type="submission" date="2023-04" db="EMBL/GenBank/DDBJ databases">
        <title>Chromosome-level genome of Chaenocephalus aceratus.</title>
        <authorList>
            <person name="Park H."/>
        </authorList>
    </citation>
    <scope>NUCLEOTIDE SEQUENCE</scope>
    <source>
        <strain evidence="16">DE</strain>
        <tissue evidence="16">Muscle</tissue>
    </source>
</reference>
<evidence type="ECO:0000313" key="16">
    <source>
        <dbReference type="EMBL" id="KAK1875608.1"/>
    </source>
</evidence>
<dbReference type="GO" id="GO:0004674">
    <property type="term" value="F:protein serine/threonine kinase activity"/>
    <property type="evidence" value="ECO:0007669"/>
    <property type="project" value="UniProtKB-KW"/>
</dbReference>
<dbReference type="InterPro" id="IPR024678">
    <property type="entry name" value="Kinase_OSR1/WNK_CCT"/>
</dbReference>
<organism evidence="16 17">
    <name type="scientific">Dissostichus eleginoides</name>
    <name type="common">Patagonian toothfish</name>
    <name type="synonym">Dissostichus amissus</name>
    <dbReference type="NCBI Taxonomy" id="100907"/>
    <lineage>
        <taxon>Eukaryota</taxon>
        <taxon>Metazoa</taxon>
        <taxon>Chordata</taxon>
        <taxon>Craniata</taxon>
        <taxon>Vertebrata</taxon>
        <taxon>Euteleostomi</taxon>
        <taxon>Actinopterygii</taxon>
        <taxon>Neopterygii</taxon>
        <taxon>Teleostei</taxon>
        <taxon>Neoteleostei</taxon>
        <taxon>Acanthomorphata</taxon>
        <taxon>Eupercaria</taxon>
        <taxon>Perciformes</taxon>
        <taxon>Notothenioidei</taxon>
        <taxon>Nototheniidae</taxon>
        <taxon>Dissostichus</taxon>
    </lineage>
</organism>
<feature type="domain" description="Protein kinase" evidence="15">
    <location>
        <begin position="220"/>
        <end position="470"/>
    </location>
</feature>
<dbReference type="InterPro" id="IPR008271">
    <property type="entry name" value="Ser/Thr_kinase_AS"/>
</dbReference>
<keyword evidence="9 16" id="KW-0418">Kinase</keyword>
<feature type="compositionally biased region" description="Polar residues" evidence="14">
    <location>
        <begin position="1187"/>
        <end position="1209"/>
    </location>
</feature>
<feature type="compositionally biased region" description="Polar residues" evidence="14">
    <location>
        <begin position="696"/>
        <end position="719"/>
    </location>
</feature>
<dbReference type="InterPro" id="IPR011009">
    <property type="entry name" value="Kinase-like_dom_sf"/>
</dbReference>
<feature type="compositionally biased region" description="Pro residues" evidence="14">
    <location>
        <begin position="1153"/>
        <end position="1173"/>
    </location>
</feature>
<dbReference type="Pfam" id="PF12202">
    <property type="entry name" value="OSR1_C"/>
    <property type="match status" value="1"/>
</dbReference>
<dbReference type="FunFam" id="3.10.20.90:FF:000007">
    <property type="entry name" value="Serine/threonine-protein kinase WNK1 isoform 1"/>
    <property type="match status" value="1"/>
</dbReference>
<feature type="compositionally biased region" description="Pro residues" evidence="14">
    <location>
        <begin position="1254"/>
        <end position="1269"/>
    </location>
</feature>
<evidence type="ECO:0000256" key="7">
    <source>
        <dbReference type="ARBA" id="ARBA00022679"/>
    </source>
</evidence>
<evidence type="ECO:0000256" key="3">
    <source>
        <dbReference type="ARBA" id="ARBA00012513"/>
    </source>
</evidence>
<feature type="region of interest" description="Disordered" evidence="14">
    <location>
        <begin position="814"/>
        <end position="841"/>
    </location>
</feature>
<proteinExistence type="predicted"/>
<gene>
    <name evidence="16" type="ORF">KUDE01_015381</name>
</gene>
<keyword evidence="5" id="KW-0723">Serine/threonine-protein kinase</keyword>
<dbReference type="Pfam" id="PF24889">
    <property type="entry name" value="CCTL2_WNK"/>
    <property type="match status" value="1"/>
</dbReference>
<dbReference type="PANTHER" id="PTHR13902">
    <property type="entry name" value="SERINE/THREONINE-PROTEIN KINASE WNK WITH NO LYSINE -RELATED"/>
    <property type="match status" value="1"/>
</dbReference>
<keyword evidence="10" id="KW-0067">ATP-binding</keyword>
<dbReference type="FunFam" id="3.30.200.20:FF:000494">
    <property type="entry name" value="serine/threonine-protein kinase WNK2 isoform X2"/>
    <property type="match status" value="1"/>
</dbReference>
<evidence type="ECO:0000259" key="15">
    <source>
        <dbReference type="PROSITE" id="PS50011"/>
    </source>
</evidence>
<comment type="catalytic activity">
    <reaction evidence="12">
        <text>L-seryl-[protein] + ATP = O-phospho-L-seryl-[protein] + ADP + H(+)</text>
        <dbReference type="Rhea" id="RHEA:17989"/>
        <dbReference type="Rhea" id="RHEA-COMP:9863"/>
        <dbReference type="Rhea" id="RHEA-COMP:11604"/>
        <dbReference type="ChEBI" id="CHEBI:15378"/>
        <dbReference type="ChEBI" id="CHEBI:29999"/>
        <dbReference type="ChEBI" id="CHEBI:30616"/>
        <dbReference type="ChEBI" id="CHEBI:83421"/>
        <dbReference type="ChEBI" id="CHEBI:456216"/>
        <dbReference type="EC" id="2.7.11.1"/>
    </reaction>
</comment>
<evidence type="ECO:0000256" key="6">
    <source>
        <dbReference type="ARBA" id="ARBA00022553"/>
    </source>
</evidence>
<feature type="compositionally biased region" description="Acidic residues" evidence="14">
    <location>
        <begin position="11"/>
        <end position="29"/>
    </location>
</feature>
<dbReference type="InterPro" id="IPR050588">
    <property type="entry name" value="WNK_Ser-Thr_kinase"/>
</dbReference>
<dbReference type="PROSITE" id="PS50011">
    <property type="entry name" value="PROTEIN_KINASE_DOM"/>
    <property type="match status" value="1"/>
</dbReference>
<dbReference type="GO" id="GO:0005524">
    <property type="term" value="F:ATP binding"/>
    <property type="evidence" value="ECO:0007669"/>
    <property type="project" value="UniProtKB-KW"/>
</dbReference>
<evidence type="ECO:0000256" key="12">
    <source>
        <dbReference type="ARBA" id="ARBA00048679"/>
    </source>
</evidence>
<dbReference type="Pfam" id="PF00069">
    <property type="entry name" value="Pkinase"/>
    <property type="match status" value="1"/>
</dbReference>